<comment type="similarity">
    <text evidence="2">Belongs to the hcp beta-lactamase family.</text>
</comment>
<keyword evidence="7" id="KW-1015">Disulfide bond</keyword>
<dbReference type="Pfam" id="PF08238">
    <property type="entry name" value="Sel1"/>
    <property type="match status" value="3"/>
</dbReference>
<gene>
    <name evidence="10" type="ORF">CURT_1055</name>
    <name evidence="9" type="ORF">O6B92_09305</name>
</gene>
<evidence type="ECO:0000256" key="8">
    <source>
        <dbReference type="ARBA" id="ARBA00023251"/>
    </source>
</evidence>
<dbReference type="RefSeq" id="WP_018713723.1">
    <property type="nucleotide sequence ID" value="NZ_CP053832.1"/>
</dbReference>
<dbReference type="InterPro" id="IPR040239">
    <property type="entry name" value="HcpB-like"/>
</dbReference>
<organism evidence="9 12">
    <name type="scientific">Campylobacter ureolyticus</name>
    <dbReference type="NCBI Taxonomy" id="827"/>
    <lineage>
        <taxon>Bacteria</taxon>
        <taxon>Pseudomonadati</taxon>
        <taxon>Campylobacterota</taxon>
        <taxon>Epsilonproteobacteria</taxon>
        <taxon>Campylobacterales</taxon>
        <taxon>Campylobacteraceae</taxon>
        <taxon>Campylobacter</taxon>
    </lineage>
</organism>
<reference evidence="9" key="2">
    <citation type="submission" date="2022-12" db="EMBL/GenBank/DDBJ databases">
        <title>Species Delineation and Comparative Genomics within the Campylobacter ureolyticus Complex.</title>
        <authorList>
            <person name="Maki J."/>
            <person name="Howard M."/>
            <person name="Connelly S."/>
            <person name="Hardy D.J."/>
            <person name="Cameron A."/>
        </authorList>
    </citation>
    <scope>NUCLEOTIDE SEQUENCE</scope>
    <source>
        <strain evidence="9">URMC_786</strain>
    </source>
</reference>
<keyword evidence="5" id="KW-0378">Hydrolase</keyword>
<dbReference type="GO" id="GO:0046677">
    <property type="term" value="P:response to antibiotic"/>
    <property type="evidence" value="ECO:0007669"/>
    <property type="project" value="UniProtKB-KW"/>
</dbReference>
<sequence>MKFFLVFIIVFNYCFSNENLYDCGLKHLNEAEIKYKKAYDLADDICKSGDLMGCLLVATMTGNGKGVIKDKEKSFEMLADLCLNHNYACSNYYSVLYQDKKDEKIVSNLKILCDKNDSMACHTLGKIYSDMDYFKKACDLNFDESCGEITDIKYLIKKCNLSNHWTCEKVGDFFLEKNNTSKSELYYEKAFLFFKKECESDLFACKELSNFYKDGKGVEKDIKKSKFYLEKYINNILNIKEK</sequence>
<dbReference type="EMBL" id="JAPXGP010000011">
    <property type="protein sequence ID" value="MCZ6162523.1"/>
    <property type="molecule type" value="Genomic_DNA"/>
</dbReference>
<evidence type="ECO:0000256" key="3">
    <source>
        <dbReference type="ARBA" id="ARBA00012865"/>
    </source>
</evidence>
<accession>A0A381E723</accession>
<name>A0A381E723_9BACT</name>
<dbReference type="GeneID" id="77175957"/>
<evidence type="ECO:0000256" key="6">
    <source>
        <dbReference type="ARBA" id="ARBA00022803"/>
    </source>
</evidence>
<evidence type="ECO:0000313" key="12">
    <source>
        <dbReference type="Proteomes" id="UP001075461"/>
    </source>
</evidence>
<keyword evidence="8" id="KW-0046">Antibiotic resistance</keyword>
<dbReference type="SUPFAM" id="SSF81901">
    <property type="entry name" value="HCP-like"/>
    <property type="match status" value="2"/>
</dbReference>
<dbReference type="EMBL" id="CP053832">
    <property type="protein sequence ID" value="QKF84535.1"/>
    <property type="molecule type" value="Genomic_DNA"/>
</dbReference>
<evidence type="ECO:0000313" key="10">
    <source>
        <dbReference type="EMBL" id="QKF84535.1"/>
    </source>
</evidence>
<evidence type="ECO:0000256" key="2">
    <source>
        <dbReference type="ARBA" id="ARBA00008486"/>
    </source>
</evidence>
<dbReference type="PANTHER" id="PTHR13891:SF1">
    <property type="entry name" value="CYTOCHROME C OXIDASE ASSEMBLY FACTOR 7"/>
    <property type="match status" value="1"/>
</dbReference>
<protein>
    <recommendedName>
        <fullName evidence="3">beta-lactamase</fullName>
        <ecNumber evidence="3">3.5.2.6</ecNumber>
    </recommendedName>
</protein>
<dbReference type="SMART" id="SM00671">
    <property type="entry name" value="SEL1"/>
    <property type="match status" value="3"/>
</dbReference>
<evidence type="ECO:0000256" key="4">
    <source>
        <dbReference type="ARBA" id="ARBA00022737"/>
    </source>
</evidence>
<reference evidence="10 11" key="1">
    <citation type="submission" date="2020-05" db="EMBL/GenBank/DDBJ databases">
        <title>Complete genome sequencing of Campylobacter and Arcobacter type strains.</title>
        <authorList>
            <person name="Miller W.G."/>
            <person name="Yee E."/>
        </authorList>
    </citation>
    <scope>NUCLEOTIDE SEQUENCE [LARGE SCALE GENOMIC DNA]</scope>
    <source>
        <strain evidence="10 11">LMG 6451</strain>
    </source>
</reference>
<dbReference type="InterPro" id="IPR006597">
    <property type="entry name" value="Sel1-like"/>
</dbReference>
<dbReference type="Gene3D" id="1.25.40.10">
    <property type="entry name" value="Tetratricopeptide repeat domain"/>
    <property type="match status" value="1"/>
</dbReference>
<dbReference type="Proteomes" id="UP000509722">
    <property type="component" value="Chromosome"/>
</dbReference>
<dbReference type="OrthoDB" id="9772133at2"/>
<proteinExistence type="inferred from homology"/>
<dbReference type="AlphaFoldDB" id="A0A381E723"/>
<evidence type="ECO:0000256" key="7">
    <source>
        <dbReference type="ARBA" id="ARBA00023157"/>
    </source>
</evidence>
<keyword evidence="4" id="KW-0677">Repeat</keyword>
<evidence type="ECO:0000256" key="5">
    <source>
        <dbReference type="ARBA" id="ARBA00022801"/>
    </source>
</evidence>
<dbReference type="InterPro" id="IPR011990">
    <property type="entry name" value="TPR-like_helical_dom_sf"/>
</dbReference>
<evidence type="ECO:0000256" key="1">
    <source>
        <dbReference type="ARBA" id="ARBA00001526"/>
    </source>
</evidence>
<dbReference type="GO" id="GO:0008800">
    <property type="term" value="F:beta-lactamase activity"/>
    <property type="evidence" value="ECO:0007669"/>
    <property type="project" value="UniProtKB-EC"/>
</dbReference>
<keyword evidence="6" id="KW-0802">TPR repeat</keyword>
<dbReference type="EC" id="3.5.2.6" evidence="3"/>
<evidence type="ECO:0000313" key="9">
    <source>
        <dbReference type="EMBL" id="MCZ6162523.1"/>
    </source>
</evidence>
<dbReference type="PANTHER" id="PTHR13891">
    <property type="entry name" value="CYTOCHROME C OXIDASE ASSEMBLY FACTOR 7"/>
    <property type="match status" value="1"/>
</dbReference>
<evidence type="ECO:0000313" key="11">
    <source>
        <dbReference type="Proteomes" id="UP000509722"/>
    </source>
</evidence>
<comment type="catalytic activity">
    <reaction evidence="1">
        <text>a beta-lactam + H2O = a substituted beta-amino acid</text>
        <dbReference type="Rhea" id="RHEA:20401"/>
        <dbReference type="ChEBI" id="CHEBI:15377"/>
        <dbReference type="ChEBI" id="CHEBI:35627"/>
        <dbReference type="ChEBI" id="CHEBI:140347"/>
        <dbReference type="EC" id="3.5.2.6"/>
    </reaction>
</comment>
<dbReference type="Proteomes" id="UP001075461">
    <property type="component" value="Unassembled WGS sequence"/>
</dbReference>